<dbReference type="Proteomes" id="UP000177061">
    <property type="component" value="Unassembled WGS sequence"/>
</dbReference>
<dbReference type="HAMAP" id="MF_01393">
    <property type="entry name" value="ATP_synth_a_bact"/>
    <property type="match status" value="1"/>
</dbReference>
<dbReference type="PANTHER" id="PTHR42823:SF3">
    <property type="entry name" value="ATP SYNTHASE SUBUNIT A, CHLOROPLASTIC"/>
    <property type="match status" value="1"/>
</dbReference>
<evidence type="ECO:0000256" key="2">
    <source>
        <dbReference type="ARBA" id="ARBA00006810"/>
    </source>
</evidence>
<protein>
    <recommendedName>
        <fullName evidence="11 12">ATP synthase subunit a</fullName>
    </recommendedName>
    <alternativeName>
        <fullName evidence="11">ATP synthase F0 sector subunit a</fullName>
    </alternativeName>
    <alternativeName>
        <fullName evidence="11">F-ATPase subunit 6</fullName>
    </alternativeName>
</protein>
<dbReference type="Gene3D" id="1.20.120.220">
    <property type="entry name" value="ATP synthase, F0 complex, subunit A"/>
    <property type="match status" value="1"/>
</dbReference>
<keyword evidence="11" id="KW-1003">Cell membrane</keyword>
<comment type="subcellular location">
    <subcellularLocation>
        <location evidence="11 12">Cell membrane</location>
        <topology evidence="11 12">Multi-pass membrane protein</topology>
    </subcellularLocation>
    <subcellularLocation>
        <location evidence="1">Membrane</location>
        <topology evidence="1">Multi-pass membrane protein</topology>
    </subcellularLocation>
</comment>
<evidence type="ECO:0000313" key="13">
    <source>
        <dbReference type="EMBL" id="OGZ37658.1"/>
    </source>
</evidence>
<evidence type="ECO:0000256" key="11">
    <source>
        <dbReference type="HAMAP-Rule" id="MF_01393"/>
    </source>
</evidence>
<comment type="function">
    <text evidence="11 12">Key component of the proton channel; it plays a direct role in the translocation of protons across the membrane.</text>
</comment>
<keyword evidence="7 11" id="KW-1133">Transmembrane helix</keyword>
<proteinExistence type="inferred from homology"/>
<comment type="caution">
    <text evidence="13">The sequence shown here is derived from an EMBL/GenBank/DDBJ whole genome shotgun (WGS) entry which is preliminary data.</text>
</comment>
<dbReference type="InterPro" id="IPR000568">
    <property type="entry name" value="ATP_synth_F0_asu"/>
</dbReference>
<comment type="similarity">
    <text evidence="2 11 12">Belongs to the ATPase A chain family.</text>
</comment>
<feature type="transmembrane region" description="Helical" evidence="11">
    <location>
        <begin position="20"/>
        <end position="39"/>
    </location>
</feature>
<name>A0A1G2FJ97_9BACT</name>
<reference evidence="13 14" key="1">
    <citation type="journal article" date="2016" name="Nat. Commun.">
        <title>Thousands of microbial genomes shed light on interconnected biogeochemical processes in an aquifer system.</title>
        <authorList>
            <person name="Anantharaman K."/>
            <person name="Brown C.T."/>
            <person name="Hug L.A."/>
            <person name="Sharon I."/>
            <person name="Castelle C.J."/>
            <person name="Probst A.J."/>
            <person name="Thomas B.C."/>
            <person name="Singh A."/>
            <person name="Wilkins M.J."/>
            <person name="Karaoz U."/>
            <person name="Brodie E.L."/>
            <person name="Williams K.H."/>
            <person name="Hubbard S.S."/>
            <person name="Banfield J.F."/>
        </authorList>
    </citation>
    <scope>NUCLEOTIDE SEQUENCE [LARGE SCALE GENOMIC DNA]</scope>
</reference>
<keyword evidence="6 11" id="KW-0375">Hydrogen ion transport</keyword>
<evidence type="ECO:0000256" key="9">
    <source>
        <dbReference type="ARBA" id="ARBA00023136"/>
    </source>
</evidence>
<evidence type="ECO:0000256" key="6">
    <source>
        <dbReference type="ARBA" id="ARBA00022781"/>
    </source>
</evidence>
<evidence type="ECO:0000256" key="12">
    <source>
        <dbReference type="RuleBase" id="RU000483"/>
    </source>
</evidence>
<dbReference type="AlphaFoldDB" id="A0A1G2FJ97"/>
<evidence type="ECO:0000256" key="8">
    <source>
        <dbReference type="ARBA" id="ARBA00023065"/>
    </source>
</evidence>
<evidence type="ECO:0000256" key="1">
    <source>
        <dbReference type="ARBA" id="ARBA00004141"/>
    </source>
</evidence>
<dbReference type="NCBIfam" id="TIGR01131">
    <property type="entry name" value="ATP_synt_6_or_A"/>
    <property type="match status" value="1"/>
</dbReference>
<dbReference type="InterPro" id="IPR023011">
    <property type="entry name" value="ATP_synth_F0_asu_AS"/>
</dbReference>
<dbReference type="Pfam" id="PF00119">
    <property type="entry name" value="ATP-synt_A"/>
    <property type="match status" value="1"/>
</dbReference>
<dbReference type="GO" id="GO:0042777">
    <property type="term" value="P:proton motive force-driven plasma membrane ATP synthesis"/>
    <property type="evidence" value="ECO:0007669"/>
    <property type="project" value="TreeGrafter"/>
</dbReference>
<dbReference type="SUPFAM" id="SSF81336">
    <property type="entry name" value="F1F0 ATP synthase subunit A"/>
    <property type="match status" value="1"/>
</dbReference>
<keyword evidence="10 11" id="KW-0066">ATP synthesis</keyword>
<keyword evidence="5 11" id="KW-0812">Transmembrane</keyword>
<dbReference type="InterPro" id="IPR035908">
    <property type="entry name" value="F0_ATP_A_sf"/>
</dbReference>
<feature type="transmembrane region" description="Helical" evidence="11">
    <location>
        <begin position="202"/>
        <end position="223"/>
    </location>
</feature>
<keyword evidence="3 11" id="KW-0813">Transport</keyword>
<evidence type="ECO:0000256" key="4">
    <source>
        <dbReference type="ARBA" id="ARBA00022547"/>
    </source>
</evidence>
<dbReference type="GO" id="GO:0046933">
    <property type="term" value="F:proton-transporting ATP synthase activity, rotational mechanism"/>
    <property type="evidence" value="ECO:0007669"/>
    <property type="project" value="UniProtKB-UniRule"/>
</dbReference>
<accession>A0A1G2FJ97</accession>
<sequence length="232" mass="26416">MEIHLSPEKLLNFQNLEITNTFIISLMMVLTLLFFSRALSSRLKLVPLRWQNFFEVLIEKILSFMENVLENKEKARKFFPLIATIFIFIILSNWLEVLPGLGSIFLRSPSSDLNFTLAIAISSVISIQIFGIMSIGFIKYAKRFMNFSSPINFFVGLLELIGEAAKIVSFSFRLFGNIFAGEVLLIVVYFLAPYVLPLPFMFLEIFVGFIQALVFSMLTLVFLKIATAEAGH</sequence>
<dbReference type="EMBL" id="MHNB01000001">
    <property type="protein sequence ID" value="OGZ37658.1"/>
    <property type="molecule type" value="Genomic_DNA"/>
</dbReference>
<organism evidence="13 14">
    <name type="scientific">Candidatus Portnoybacteria bacterium RIFCSPHIGHO2_12_FULL_38_9</name>
    <dbReference type="NCBI Taxonomy" id="1801997"/>
    <lineage>
        <taxon>Bacteria</taxon>
        <taxon>Candidatus Portnoyibacteriota</taxon>
    </lineage>
</organism>
<feature type="transmembrane region" description="Helical" evidence="11">
    <location>
        <begin position="115"/>
        <end position="138"/>
    </location>
</feature>
<dbReference type="GO" id="GO:0045259">
    <property type="term" value="C:proton-transporting ATP synthase complex"/>
    <property type="evidence" value="ECO:0007669"/>
    <property type="project" value="UniProtKB-KW"/>
</dbReference>
<gene>
    <name evidence="11" type="primary">atpB</name>
    <name evidence="13" type="ORF">A3J64_02840</name>
</gene>
<keyword evidence="8 11" id="KW-0406">Ion transport</keyword>
<dbReference type="STRING" id="1801997.A3J64_02840"/>
<dbReference type="PANTHER" id="PTHR42823">
    <property type="entry name" value="ATP SYNTHASE SUBUNIT A, CHLOROPLASTIC"/>
    <property type="match status" value="1"/>
</dbReference>
<evidence type="ECO:0000313" key="14">
    <source>
        <dbReference type="Proteomes" id="UP000177061"/>
    </source>
</evidence>
<evidence type="ECO:0000256" key="10">
    <source>
        <dbReference type="ARBA" id="ARBA00023310"/>
    </source>
</evidence>
<keyword evidence="4 11" id="KW-0138">CF(0)</keyword>
<dbReference type="PRINTS" id="PR00123">
    <property type="entry name" value="ATPASEA"/>
</dbReference>
<feature type="transmembrane region" description="Helical" evidence="11">
    <location>
        <begin position="174"/>
        <end position="196"/>
    </location>
</feature>
<evidence type="ECO:0000256" key="5">
    <source>
        <dbReference type="ARBA" id="ARBA00022692"/>
    </source>
</evidence>
<dbReference type="InterPro" id="IPR045082">
    <property type="entry name" value="ATP_syn_F0_a_bact/chloroplast"/>
</dbReference>
<dbReference type="GO" id="GO:0005886">
    <property type="term" value="C:plasma membrane"/>
    <property type="evidence" value="ECO:0007669"/>
    <property type="project" value="UniProtKB-SubCell"/>
</dbReference>
<dbReference type="PROSITE" id="PS00449">
    <property type="entry name" value="ATPASE_A"/>
    <property type="match status" value="1"/>
</dbReference>
<dbReference type="CDD" id="cd00310">
    <property type="entry name" value="ATP-synt_Fo_a_6"/>
    <property type="match status" value="1"/>
</dbReference>
<feature type="transmembrane region" description="Helical" evidence="11">
    <location>
        <begin position="78"/>
        <end position="95"/>
    </location>
</feature>
<evidence type="ECO:0000256" key="3">
    <source>
        <dbReference type="ARBA" id="ARBA00022448"/>
    </source>
</evidence>
<evidence type="ECO:0000256" key="7">
    <source>
        <dbReference type="ARBA" id="ARBA00022989"/>
    </source>
</evidence>
<keyword evidence="9 11" id="KW-0472">Membrane</keyword>